<dbReference type="KEGG" id="bteq:G4P54_09970"/>
<reference evidence="1 2" key="1">
    <citation type="submission" date="2020-02" db="EMBL/GenBank/DDBJ databases">
        <title>Genome sequencing, annotation and comparative genomic analysis of Bacillus tequilensis EA-CB0015, an effective biological control agent against Pseudocercospora fijiensis in banana plants.</title>
        <authorList>
            <person name="Cuellar-Gaviria T.Z."/>
            <person name="Ju K.-S."/>
            <person name="Villegas-Escobar V."/>
        </authorList>
    </citation>
    <scope>NUCLEOTIDE SEQUENCE [LARGE SCALE GENOMIC DNA]</scope>
    <source>
        <strain evidence="1 2">EA-CB0015</strain>
    </source>
</reference>
<proteinExistence type="predicted"/>
<evidence type="ECO:0000313" key="1">
    <source>
        <dbReference type="EMBL" id="QIW80108.1"/>
    </source>
</evidence>
<dbReference type="AlphaFoldDB" id="A0A6H0WIS7"/>
<dbReference type="RefSeq" id="WP_167872552.1">
    <property type="nucleotide sequence ID" value="NZ_CP048852.1"/>
</dbReference>
<accession>A0A6H0WIS7</accession>
<gene>
    <name evidence="1" type="ORF">G4P54_09970</name>
</gene>
<name>A0A6H0WIS7_9BACI</name>
<protein>
    <submittedName>
        <fullName evidence="1">Uncharacterized protein</fullName>
    </submittedName>
</protein>
<keyword evidence="2" id="KW-1185">Reference proteome</keyword>
<evidence type="ECO:0000313" key="2">
    <source>
        <dbReference type="Proteomes" id="UP000501914"/>
    </source>
</evidence>
<organism evidence="1 2">
    <name type="scientific">Bacillus tequilensis</name>
    <dbReference type="NCBI Taxonomy" id="227866"/>
    <lineage>
        <taxon>Bacteria</taxon>
        <taxon>Bacillati</taxon>
        <taxon>Bacillota</taxon>
        <taxon>Bacilli</taxon>
        <taxon>Bacillales</taxon>
        <taxon>Bacillaceae</taxon>
        <taxon>Bacillus</taxon>
    </lineage>
</organism>
<dbReference type="Proteomes" id="UP000501914">
    <property type="component" value="Chromosome"/>
</dbReference>
<sequence length="48" mass="5730">MSKRRECAENYKVTTVISKDVENWVKEVISSKEFYDFAATLMYKYKKA</sequence>
<dbReference type="EMBL" id="CP048852">
    <property type="protein sequence ID" value="QIW80108.1"/>
    <property type="molecule type" value="Genomic_DNA"/>
</dbReference>